<dbReference type="InterPro" id="IPR022791">
    <property type="entry name" value="L-PG_synthase/AglD"/>
</dbReference>
<keyword evidence="8" id="KW-1185">Reference proteome</keyword>
<evidence type="ECO:0000256" key="1">
    <source>
        <dbReference type="ARBA" id="ARBA00004651"/>
    </source>
</evidence>
<comment type="subcellular location">
    <subcellularLocation>
        <location evidence="1">Cell membrane</location>
        <topology evidence="1">Multi-pass membrane protein</topology>
    </subcellularLocation>
</comment>
<feature type="transmembrane region" description="Helical" evidence="6">
    <location>
        <begin position="255"/>
        <end position="274"/>
    </location>
</feature>
<feature type="transmembrane region" description="Helical" evidence="6">
    <location>
        <begin position="7"/>
        <end position="25"/>
    </location>
</feature>
<dbReference type="AlphaFoldDB" id="A0ABD5REU7"/>
<comment type="caution">
    <text evidence="7">The sequence shown here is derived from an EMBL/GenBank/DDBJ whole genome shotgun (WGS) entry which is preliminary data.</text>
</comment>
<protein>
    <submittedName>
        <fullName evidence="7">Lysylphosphatidylglycerol synthase domain-containing protein</fullName>
    </submittedName>
</protein>
<evidence type="ECO:0000313" key="7">
    <source>
        <dbReference type="EMBL" id="MFC5368317.1"/>
    </source>
</evidence>
<evidence type="ECO:0000256" key="3">
    <source>
        <dbReference type="ARBA" id="ARBA00022692"/>
    </source>
</evidence>
<dbReference type="GO" id="GO:0005886">
    <property type="term" value="C:plasma membrane"/>
    <property type="evidence" value="ECO:0007669"/>
    <property type="project" value="UniProtKB-SubCell"/>
</dbReference>
<evidence type="ECO:0000256" key="4">
    <source>
        <dbReference type="ARBA" id="ARBA00022989"/>
    </source>
</evidence>
<name>A0ABD5REU7_9EURY</name>
<proteinExistence type="predicted"/>
<feature type="transmembrane region" description="Helical" evidence="6">
    <location>
        <begin position="226"/>
        <end position="249"/>
    </location>
</feature>
<sequence>MRRVVRFAVGATLGVGALVAYLWVVGVDTVLARAAQIAPWAFGLVVLLVVLEGIADGIGVWASIRPLGDGLSAPQAVQFALAGDFFDTLSPAGPVSSEPIMARFIGVTTATTYSDALGVRSVAKYVKSGAQILVSTLVAGVVLLGGDLPQYLVATMGGTVLGLVVAGAVLVRFRAGLSKPLVVGLTPVVSLVSGLYREEPHDRSVVEAAVERFWTRIVRFRESPELLLLIAVGGVTEQLLTAAALWVALAGTGTTVPFLPILAVVPLPQIASVVPIPGSLGAKDVLLSGALTLTTGAASAATLAAVLVVRTVSIPFGVSAGGLCVAFLRGWRPGV</sequence>
<dbReference type="EMBL" id="JBHSKX010000002">
    <property type="protein sequence ID" value="MFC5368317.1"/>
    <property type="molecule type" value="Genomic_DNA"/>
</dbReference>
<accession>A0ABD5REU7</accession>
<keyword evidence="3 6" id="KW-0812">Transmembrane</keyword>
<keyword evidence="4 6" id="KW-1133">Transmembrane helix</keyword>
<keyword evidence="2" id="KW-1003">Cell membrane</keyword>
<gene>
    <name evidence="7" type="ORF">ACFPJ5_15415</name>
</gene>
<dbReference type="Pfam" id="PF03706">
    <property type="entry name" value="LPG_synthase_TM"/>
    <property type="match status" value="1"/>
</dbReference>
<feature type="transmembrane region" description="Helical" evidence="6">
    <location>
        <begin position="286"/>
        <end position="308"/>
    </location>
</feature>
<evidence type="ECO:0000313" key="8">
    <source>
        <dbReference type="Proteomes" id="UP001596201"/>
    </source>
</evidence>
<evidence type="ECO:0000256" key="5">
    <source>
        <dbReference type="ARBA" id="ARBA00023136"/>
    </source>
</evidence>
<evidence type="ECO:0000256" key="6">
    <source>
        <dbReference type="SAM" id="Phobius"/>
    </source>
</evidence>
<keyword evidence="5 6" id="KW-0472">Membrane</keyword>
<dbReference type="Proteomes" id="UP001596201">
    <property type="component" value="Unassembled WGS sequence"/>
</dbReference>
<evidence type="ECO:0000256" key="2">
    <source>
        <dbReference type="ARBA" id="ARBA00022475"/>
    </source>
</evidence>
<feature type="transmembrane region" description="Helical" evidence="6">
    <location>
        <begin position="125"/>
        <end position="145"/>
    </location>
</feature>
<feature type="transmembrane region" description="Helical" evidence="6">
    <location>
        <begin position="151"/>
        <end position="171"/>
    </location>
</feature>
<organism evidence="7 8">
    <name type="scientific">Salinirubrum litoreum</name>
    <dbReference type="NCBI Taxonomy" id="1126234"/>
    <lineage>
        <taxon>Archaea</taxon>
        <taxon>Methanobacteriati</taxon>
        <taxon>Methanobacteriota</taxon>
        <taxon>Stenosarchaea group</taxon>
        <taxon>Halobacteria</taxon>
        <taxon>Halobacteriales</taxon>
        <taxon>Haloferacaceae</taxon>
        <taxon>Salinirubrum</taxon>
    </lineage>
</organism>
<feature type="transmembrane region" description="Helical" evidence="6">
    <location>
        <begin position="314"/>
        <end position="331"/>
    </location>
</feature>
<feature type="transmembrane region" description="Helical" evidence="6">
    <location>
        <begin position="37"/>
        <end position="55"/>
    </location>
</feature>
<dbReference type="RefSeq" id="WP_345777764.1">
    <property type="nucleotide sequence ID" value="NZ_JAJCVJ010000002.1"/>
</dbReference>
<reference evidence="7 8" key="1">
    <citation type="journal article" date="2019" name="Int. J. Syst. Evol. Microbiol.">
        <title>The Global Catalogue of Microorganisms (GCM) 10K type strain sequencing project: providing services to taxonomists for standard genome sequencing and annotation.</title>
        <authorList>
            <consortium name="The Broad Institute Genomics Platform"/>
            <consortium name="The Broad Institute Genome Sequencing Center for Infectious Disease"/>
            <person name="Wu L."/>
            <person name="Ma J."/>
        </authorList>
    </citation>
    <scope>NUCLEOTIDE SEQUENCE [LARGE SCALE GENOMIC DNA]</scope>
    <source>
        <strain evidence="7 8">CGMCC 1.12237</strain>
    </source>
</reference>